<evidence type="ECO:0000256" key="1">
    <source>
        <dbReference type="ARBA" id="ARBA00022737"/>
    </source>
</evidence>
<accession>A0A2T0W4S3</accession>
<dbReference type="InterPro" id="IPR032781">
    <property type="entry name" value="ABC_tran_Xtn"/>
</dbReference>
<dbReference type="CDD" id="cd03221">
    <property type="entry name" value="ABCF_EF-3"/>
    <property type="match status" value="2"/>
</dbReference>
<keyword evidence="2" id="KW-0547">Nucleotide-binding</keyword>
<evidence type="ECO:0000313" key="6">
    <source>
        <dbReference type="EMBL" id="PRY80469.1"/>
    </source>
</evidence>
<protein>
    <submittedName>
        <fullName evidence="6">ATP-binding cassette subfamily F protein 3</fullName>
    </submittedName>
</protein>
<evidence type="ECO:0000259" key="5">
    <source>
        <dbReference type="PROSITE" id="PS50893"/>
    </source>
</evidence>
<reference evidence="6 7" key="1">
    <citation type="submission" date="2018-03" db="EMBL/GenBank/DDBJ databases">
        <title>Genomic Encyclopedia of Archaeal and Bacterial Type Strains, Phase II (KMG-II): from individual species to whole genera.</title>
        <authorList>
            <person name="Goeker M."/>
        </authorList>
    </citation>
    <scope>NUCLEOTIDE SEQUENCE [LARGE SCALE GENOMIC DNA]</scope>
    <source>
        <strain evidence="6 7">DSM 101533</strain>
    </source>
</reference>
<feature type="domain" description="ABC transporter" evidence="5">
    <location>
        <begin position="329"/>
        <end position="543"/>
    </location>
</feature>
<dbReference type="GO" id="GO:0005524">
    <property type="term" value="F:ATP binding"/>
    <property type="evidence" value="ECO:0007669"/>
    <property type="project" value="UniProtKB-KW"/>
</dbReference>
<dbReference type="Proteomes" id="UP000238007">
    <property type="component" value="Unassembled WGS sequence"/>
</dbReference>
<dbReference type="SUPFAM" id="SSF52540">
    <property type="entry name" value="P-loop containing nucleoside triphosphate hydrolases"/>
    <property type="match status" value="2"/>
</dbReference>
<dbReference type="InterPro" id="IPR003439">
    <property type="entry name" value="ABC_transporter-like_ATP-bd"/>
</dbReference>
<comment type="caution">
    <text evidence="6">The sequence shown here is derived from an EMBL/GenBank/DDBJ whole genome shotgun (WGS) entry which is preliminary data.</text>
</comment>
<dbReference type="PANTHER" id="PTHR19211:SF14">
    <property type="entry name" value="ATP-BINDING CASSETTE SUB-FAMILY F MEMBER 1"/>
    <property type="match status" value="1"/>
</dbReference>
<evidence type="ECO:0000256" key="3">
    <source>
        <dbReference type="ARBA" id="ARBA00022840"/>
    </source>
</evidence>
<dbReference type="FunFam" id="3.40.50.300:FF:000011">
    <property type="entry name" value="Putative ABC transporter ATP-binding component"/>
    <property type="match status" value="1"/>
</dbReference>
<evidence type="ECO:0000256" key="4">
    <source>
        <dbReference type="SAM" id="Coils"/>
    </source>
</evidence>
<keyword evidence="4" id="KW-0175">Coiled coil</keyword>
<dbReference type="InterPro" id="IPR050611">
    <property type="entry name" value="ABCF"/>
</dbReference>
<dbReference type="InterPro" id="IPR003593">
    <property type="entry name" value="AAA+_ATPase"/>
</dbReference>
<dbReference type="Gene3D" id="3.40.50.300">
    <property type="entry name" value="P-loop containing nucleotide triphosphate hydrolases"/>
    <property type="match status" value="2"/>
</dbReference>
<dbReference type="PROSITE" id="PS00211">
    <property type="entry name" value="ABC_TRANSPORTER_1"/>
    <property type="match status" value="2"/>
</dbReference>
<sequence length="636" mass="70765">MTQLNHMIDPALWIKHSRIMLKISDLTYSVEGRTLVEHATVTIPTGHKVGLVGRNGSGKTTLFRIIRGEMVLDTGSVNIPRGWKIGGVSQEVPGNEVSLIDTVLRADTEREALMAEAETATDPERIAEVQTRLADIDAWSAEARAATILKGLGFTHEEQQQPCSAFSGGWRMRVALAAVLFSEPDLLLLDEPTNYLDLEGALWLEAYLVKYPHTVLIVSHDRELLNRSVGGILHLEDKGLVYYTGTYDMFAKQRAANRAVQAAAAKKQDAQRQHLQAFVDRFKAKASKAKQAQSRVKALEKMETIRAPEDAARTVFTFPEPEELSPPIIATEGAAVGYDETIILRDLNLRIDQDDRIALLGRNGEGKSTLSKMLSGRLEVANGKMVTSNKLRIGFFAQHQVDELRIEETPLDHLLRERAHEGQAKLRARLAGFGLGADQADTEVGRLSGGQKARLSLLLATLPAPHLLILDEPTNHLDIESREALVEALTAYSGAVILVSHDMHLLSMVADRLWLVKDGHVTPFDEDLQAYRKLLLTPEKQVEKDKPKPVKVAKPSREKLQALRSDVRKNEDRVKKINEMRDKLAKKLADPVLYEDGKAGELATWNKKYAEVMDALERAEAMWMVALERLDKAEKA</sequence>
<proteinExistence type="predicted"/>
<dbReference type="PANTHER" id="PTHR19211">
    <property type="entry name" value="ATP-BINDING TRANSPORT PROTEIN-RELATED"/>
    <property type="match status" value="1"/>
</dbReference>
<dbReference type="AlphaFoldDB" id="A0A2T0W4S3"/>
<name>A0A2T0W4S3_9RHOB</name>
<keyword evidence="1" id="KW-0677">Repeat</keyword>
<feature type="coiled-coil region" evidence="4">
    <location>
        <begin position="560"/>
        <end position="622"/>
    </location>
</feature>
<dbReference type="Pfam" id="PF00005">
    <property type="entry name" value="ABC_tran"/>
    <property type="match status" value="2"/>
</dbReference>
<dbReference type="EMBL" id="PVTP01000001">
    <property type="protein sequence ID" value="PRY80469.1"/>
    <property type="molecule type" value="Genomic_DNA"/>
</dbReference>
<evidence type="ECO:0000256" key="2">
    <source>
        <dbReference type="ARBA" id="ARBA00022741"/>
    </source>
</evidence>
<keyword evidence="7" id="KW-1185">Reference proteome</keyword>
<dbReference type="InterPro" id="IPR017871">
    <property type="entry name" value="ABC_transporter-like_CS"/>
</dbReference>
<dbReference type="Pfam" id="PF12848">
    <property type="entry name" value="ABC_tran_Xtn"/>
    <property type="match status" value="1"/>
</dbReference>
<dbReference type="InterPro" id="IPR027417">
    <property type="entry name" value="P-loop_NTPase"/>
</dbReference>
<dbReference type="SMART" id="SM00382">
    <property type="entry name" value="AAA"/>
    <property type="match status" value="2"/>
</dbReference>
<feature type="domain" description="ABC transporter" evidence="5">
    <location>
        <begin position="21"/>
        <end position="263"/>
    </location>
</feature>
<organism evidence="6 7">
    <name type="scientific">Yoonia maritima</name>
    <dbReference type="NCBI Taxonomy" id="1435347"/>
    <lineage>
        <taxon>Bacteria</taxon>
        <taxon>Pseudomonadati</taxon>
        <taxon>Pseudomonadota</taxon>
        <taxon>Alphaproteobacteria</taxon>
        <taxon>Rhodobacterales</taxon>
        <taxon>Paracoccaceae</taxon>
        <taxon>Yoonia</taxon>
    </lineage>
</organism>
<gene>
    <name evidence="6" type="ORF">CLV80_101323</name>
</gene>
<keyword evidence="3 6" id="KW-0067">ATP-binding</keyword>
<dbReference type="GO" id="GO:0016887">
    <property type="term" value="F:ATP hydrolysis activity"/>
    <property type="evidence" value="ECO:0007669"/>
    <property type="project" value="InterPro"/>
</dbReference>
<evidence type="ECO:0000313" key="7">
    <source>
        <dbReference type="Proteomes" id="UP000238007"/>
    </source>
</evidence>
<dbReference type="PROSITE" id="PS50893">
    <property type="entry name" value="ABC_TRANSPORTER_2"/>
    <property type="match status" value="2"/>
</dbReference>